<comment type="caution">
    <text evidence="2">The sequence shown here is derived from an EMBL/GenBank/DDBJ whole genome shotgun (WGS) entry which is preliminary data.</text>
</comment>
<feature type="domain" description="PepSY" evidence="1">
    <location>
        <begin position="63"/>
        <end position="120"/>
    </location>
</feature>
<evidence type="ECO:0000313" key="3">
    <source>
        <dbReference type="Proteomes" id="UP000316429"/>
    </source>
</evidence>
<dbReference type="OrthoDB" id="8478748at2"/>
<name>A0A504UBB6_9HYPH</name>
<accession>A0A504UBB6</accession>
<dbReference type="Gene3D" id="3.10.450.40">
    <property type="match status" value="1"/>
</dbReference>
<sequence>MIHTPRSLVSRLAALGPTLALTLALIGLVATLPTTLPAQADDERHESAHDHLRDGVASGRIKSLAELRRTVLARVPGDIVSARVEQEHGLELYEFRVLRADGRLVEVEVDARTGEIREIEND</sequence>
<gene>
    <name evidence="2" type="ORF">FJQ55_13570</name>
</gene>
<evidence type="ECO:0000259" key="1">
    <source>
        <dbReference type="Pfam" id="PF03413"/>
    </source>
</evidence>
<dbReference type="RefSeq" id="WP_140828631.1">
    <property type="nucleotide sequence ID" value="NZ_VFYP01000001.1"/>
</dbReference>
<dbReference type="Pfam" id="PF03413">
    <property type="entry name" value="PepSY"/>
    <property type="match status" value="1"/>
</dbReference>
<organism evidence="2 3">
    <name type="scientific">Rhizobium glycinendophyticum</name>
    <dbReference type="NCBI Taxonomy" id="2589807"/>
    <lineage>
        <taxon>Bacteria</taxon>
        <taxon>Pseudomonadati</taxon>
        <taxon>Pseudomonadota</taxon>
        <taxon>Alphaproteobacteria</taxon>
        <taxon>Hyphomicrobiales</taxon>
        <taxon>Rhizobiaceae</taxon>
        <taxon>Rhizobium/Agrobacterium group</taxon>
        <taxon>Rhizobium</taxon>
    </lineage>
</organism>
<proteinExistence type="predicted"/>
<evidence type="ECO:0000313" key="2">
    <source>
        <dbReference type="EMBL" id="TPP11779.1"/>
    </source>
</evidence>
<protein>
    <recommendedName>
        <fullName evidence="1">PepSY domain-containing protein</fullName>
    </recommendedName>
</protein>
<dbReference type="InterPro" id="IPR025711">
    <property type="entry name" value="PepSY"/>
</dbReference>
<reference evidence="2 3" key="1">
    <citation type="submission" date="2019-06" db="EMBL/GenBank/DDBJ databases">
        <title>Rhizobium sp. CL12 isolated from roots of soybean.</title>
        <authorList>
            <person name="Wang C."/>
        </authorList>
    </citation>
    <scope>NUCLEOTIDE SEQUENCE [LARGE SCALE GENOMIC DNA]</scope>
    <source>
        <strain evidence="2 3">CL12</strain>
    </source>
</reference>
<dbReference type="Proteomes" id="UP000316429">
    <property type="component" value="Unassembled WGS sequence"/>
</dbReference>
<keyword evidence="3" id="KW-1185">Reference proteome</keyword>
<dbReference type="EMBL" id="VFYP01000001">
    <property type="protein sequence ID" value="TPP11779.1"/>
    <property type="molecule type" value="Genomic_DNA"/>
</dbReference>
<dbReference type="AlphaFoldDB" id="A0A504UBB6"/>